<feature type="non-terminal residue" evidence="2">
    <location>
        <position position="1"/>
    </location>
</feature>
<dbReference type="EMBL" id="CADCVX010000625">
    <property type="protein sequence ID" value="CAA9538331.1"/>
    <property type="molecule type" value="Genomic_DNA"/>
</dbReference>
<evidence type="ECO:0000256" key="1">
    <source>
        <dbReference type="SAM" id="MobiDB-lite"/>
    </source>
</evidence>
<proteinExistence type="predicted"/>
<name>A0A6J4U3E8_9SPHN</name>
<feature type="compositionally biased region" description="Basic and acidic residues" evidence="1">
    <location>
        <begin position="65"/>
        <end position="75"/>
    </location>
</feature>
<gene>
    <name evidence="2" type="ORF">AVDCRST_MAG91-3587</name>
</gene>
<sequence>GPFRDLRPSRRGRAAGPRGGPDRPPVALRDRDAAGCRAGARLRRGHAGRAAERQLPPGGRHARGGRREDDAGRLV</sequence>
<protein>
    <submittedName>
        <fullName evidence="2">Uncharacterized protein</fullName>
    </submittedName>
</protein>
<feature type="non-terminal residue" evidence="2">
    <location>
        <position position="75"/>
    </location>
</feature>
<evidence type="ECO:0000313" key="2">
    <source>
        <dbReference type="EMBL" id="CAA9538331.1"/>
    </source>
</evidence>
<organism evidence="2">
    <name type="scientific">uncultured Sphingomonadaceae bacterium</name>
    <dbReference type="NCBI Taxonomy" id="169976"/>
    <lineage>
        <taxon>Bacteria</taxon>
        <taxon>Pseudomonadati</taxon>
        <taxon>Pseudomonadota</taxon>
        <taxon>Alphaproteobacteria</taxon>
        <taxon>Sphingomonadales</taxon>
        <taxon>Sphingomonadaceae</taxon>
        <taxon>environmental samples</taxon>
    </lineage>
</organism>
<accession>A0A6J4U3E8</accession>
<feature type="region of interest" description="Disordered" evidence="1">
    <location>
        <begin position="1"/>
        <end position="75"/>
    </location>
</feature>
<dbReference type="AlphaFoldDB" id="A0A6J4U3E8"/>
<reference evidence="2" key="1">
    <citation type="submission" date="2020-02" db="EMBL/GenBank/DDBJ databases">
        <authorList>
            <person name="Meier V. D."/>
        </authorList>
    </citation>
    <scope>NUCLEOTIDE SEQUENCE</scope>
    <source>
        <strain evidence="2">AVDCRST_MAG91</strain>
    </source>
</reference>